<dbReference type="InterPro" id="IPR025459">
    <property type="entry name" value="DUF4279"/>
</dbReference>
<comment type="caution">
    <text evidence="1">The sequence shown here is derived from an EMBL/GenBank/DDBJ whole genome shotgun (WGS) entry which is preliminary data.</text>
</comment>
<proteinExistence type="predicted"/>
<evidence type="ECO:0000313" key="1">
    <source>
        <dbReference type="EMBL" id="MEC1180750.1"/>
    </source>
</evidence>
<accession>A0AAW9NTC7</accession>
<dbReference type="Proteomes" id="UP001344888">
    <property type="component" value="Unassembled WGS sequence"/>
</dbReference>
<sequence>MRVQAYFHLINKYDSFPVEEVTKTLNLLPTFVNEQQEATSYNSIFCNFTTWQYGKEYYENYDANKLLVPLVEVLEPKINQIRQLINKYQLTAEMAIVMGVDGGRMLNLMLEPRVCNFAAAINASINIYSYEFEYLLEENLYLLN</sequence>
<dbReference type="Pfam" id="PF14106">
    <property type="entry name" value="DUF4279"/>
    <property type="match status" value="1"/>
</dbReference>
<dbReference type="AlphaFoldDB" id="A0AAW9NTC7"/>
<organism evidence="1 2">
    <name type="scientific">Metasolibacillus meyeri</name>
    <dbReference type="NCBI Taxonomy" id="1071052"/>
    <lineage>
        <taxon>Bacteria</taxon>
        <taxon>Bacillati</taxon>
        <taxon>Bacillota</taxon>
        <taxon>Bacilli</taxon>
        <taxon>Bacillales</taxon>
        <taxon>Caryophanaceae</taxon>
        <taxon>Metasolibacillus</taxon>
    </lineage>
</organism>
<name>A0AAW9NTC7_9BACL</name>
<reference evidence="1 2" key="1">
    <citation type="submission" date="2023-03" db="EMBL/GenBank/DDBJ databases">
        <title>Bacillus Genome Sequencing.</title>
        <authorList>
            <person name="Dunlap C."/>
        </authorList>
    </citation>
    <scope>NUCLEOTIDE SEQUENCE [LARGE SCALE GENOMIC DNA]</scope>
    <source>
        <strain evidence="1 2">B-59205</strain>
    </source>
</reference>
<keyword evidence="2" id="KW-1185">Reference proteome</keyword>
<dbReference type="EMBL" id="JARSFG010000043">
    <property type="protein sequence ID" value="MEC1180750.1"/>
    <property type="molecule type" value="Genomic_DNA"/>
</dbReference>
<dbReference type="RefSeq" id="WP_193768854.1">
    <property type="nucleotide sequence ID" value="NZ_JARSFG010000043.1"/>
</dbReference>
<gene>
    <name evidence="1" type="ORF">P9B03_20055</name>
</gene>
<evidence type="ECO:0000313" key="2">
    <source>
        <dbReference type="Proteomes" id="UP001344888"/>
    </source>
</evidence>
<protein>
    <submittedName>
        <fullName evidence="1">DUF4279 domain-containing protein</fullName>
    </submittedName>
</protein>